<keyword evidence="3" id="KW-1185">Reference proteome</keyword>
<proteinExistence type="predicted"/>
<feature type="region of interest" description="Disordered" evidence="1">
    <location>
        <begin position="31"/>
        <end position="52"/>
    </location>
</feature>
<protein>
    <submittedName>
        <fullName evidence="2">Uncharacterized protein</fullName>
    </submittedName>
</protein>
<gene>
    <name evidence="2" type="ORF">IT779_10060</name>
</gene>
<reference evidence="2" key="1">
    <citation type="submission" date="2020-11" db="EMBL/GenBank/DDBJ databases">
        <title>Nocardia NEAU-351.nov., a novel actinomycete isolated from the cow dung.</title>
        <authorList>
            <person name="Zhang X."/>
        </authorList>
    </citation>
    <scope>NUCLEOTIDE SEQUENCE</scope>
    <source>
        <strain evidence="2">NEAU-351</strain>
    </source>
</reference>
<dbReference type="Proteomes" id="UP000655751">
    <property type="component" value="Unassembled WGS sequence"/>
</dbReference>
<dbReference type="AlphaFoldDB" id="A0A931IB78"/>
<evidence type="ECO:0000313" key="2">
    <source>
        <dbReference type="EMBL" id="MBH0776628.1"/>
    </source>
</evidence>
<sequence length="52" mass="5577">MAMVRISAVFMDAADLRTLGDQAVECGDHVFDSEDTVDSEPADLGSPLRPQP</sequence>
<accession>A0A931IB78</accession>
<evidence type="ECO:0000313" key="3">
    <source>
        <dbReference type="Proteomes" id="UP000655751"/>
    </source>
</evidence>
<evidence type="ECO:0000256" key="1">
    <source>
        <dbReference type="SAM" id="MobiDB-lite"/>
    </source>
</evidence>
<name>A0A931IB78_9NOCA</name>
<organism evidence="2 3">
    <name type="scientific">Nocardia bovistercoris</name>
    <dbReference type="NCBI Taxonomy" id="2785916"/>
    <lineage>
        <taxon>Bacteria</taxon>
        <taxon>Bacillati</taxon>
        <taxon>Actinomycetota</taxon>
        <taxon>Actinomycetes</taxon>
        <taxon>Mycobacteriales</taxon>
        <taxon>Nocardiaceae</taxon>
        <taxon>Nocardia</taxon>
    </lineage>
</organism>
<dbReference type="RefSeq" id="WP_196148955.1">
    <property type="nucleotide sequence ID" value="NZ_JADMLG010000003.1"/>
</dbReference>
<comment type="caution">
    <text evidence="2">The sequence shown here is derived from an EMBL/GenBank/DDBJ whole genome shotgun (WGS) entry which is preliminary data.</text>
</comment>
<dbReference type="EMBL" id="JADMLG010000003">
    <property type="protein sequence ID" value="MBH0776628.1"/>
    <property type="molecule type" value="Genomic_DNA"/>
</dbReference>